<name>A0A425CP81_9STRA</name>
<keyword evidence="1" id="KW-0732">Signal</keyword>
<dbReference type="Proteomes" id="UP000286097">
    <property type="component" value="Unassembled WGS sequence"/>
</dbReference>
<evidence type="ECO:0000313" key="3">
    <source>
        <dbReference type="Proteomes" id="UP000286097"/>
    </source>
</evidence>
<accession>A0A425CP81</accession>
<dbReference type="VEuPathDB" id="FungiDB:DD237_002608"/>
<proteinExistence type="predicted"/>
<evidence type="ECO:0000256" key="1">
    <source>
        <dbReference type="SAM" id="SignalP"/>
    </source>
</evidence>
<feature type="signal peptide" evidence="1">
    <location>
        <begin position="1"/>
        <end position="18"/>
    </location>
</feature>
<protein>
    <recommendedName>
        <fullName evidence="4">RxLR effector protein</fullName>
    </recommendedName>
</protein>
<sequence length="163" mass="19088">MRLYCTVLVVAAVALVNTNDLVDGAVKKRRLGLKDFFGGASSSTKYTSLEEYMPNEKAFAEHADMYERSMKKLFENDQIENLKSIAKSQSNQKLYDHFLNYYNQDEGLFLKNLQEVKKVPEPKFVKEFRLIFFNNWKNRGLSPENVEAIAGEYWAFLYRRDMK</sequence>
<evidence type="ECO:0000313" key="2">
    <source>
        <dbReference type="EMBL" id="RQM18842.1"/>
    </source>
</evidence>
<dbReference type="AlphaFoldDB" id="A0A425CP81"/>
<evidence type="ECO:0008006" key="4">
    <source>
        <dbReference type="Google" id="ProtNLM"/>
    </source>
</evidence>
<comment type="caution">
    <text evidence="2">The sequence shown here is derived from an EMBL/GenBank/DDBJ whole genome shotgun (WGS) entry which is preliminary data.</text>
</comment>
<dbReference type="EMBL" id="QKXF01000011">
    <property type="protein sequence ID" value="RQM18842.1"/>
    <property type="molecule type" value="Genomic_DNA"/>
</dbReference>
<gene>
    <name evidence="2" type="ORF">DD237_002608</name>
</gene>
<organism evidence="2 3">
    <name type="scientific">Peronospora effusa</name>
    <dbReference type="NCBI Taxonomy" id="542832"/>
    <lineage>
        <taxon>Eukaryota</taxon>
        <taxon>Sar</taxon>
        <taxon>Stramenopiles</taxon>
        <taxon>Oomycota</taxon>
        <taxon>Peronosporomycetes</taxon>
        <taxon>Peronosporales</taxon>
        <taxon>Peronosporaceae</taxon>
        <taxon>Peronospora</taxon>
    </lineage>
</organism>
<feature type="chain" id="PRO_5019099040" description="RxLR effector protein" evidence="1">
    <location>
        <begin position="19"/>
        <end position="163"/>
    </location>
</feature>
<reference evidence="2 3" key="1">
    <citation type="submission" date="2018-06" db="EMBL/GenBank/DDBJ databases">
        <title>Comparative genomics of downy mildews reveals potential adaptations to biotrophy.</title>
        <authorList>
            <person name="Fletcher K."/>
            <person name="Klosterman S.J."/>
            <person name="Derevnina L."/>
            <person name="Martin F."/>
            <person name="Koike S."/>
            <person name="Reyes Chin-Wo S."/>
            <person name="Mou B."/>
            <person name="Michelmore R."/>
        </authorList>
    </citation>
    <scope>NUCLEOTIDE SEQUENCE [LARGE SCALE GENOMIC DNA]</scope>
    <source>
        <strain evidence="2 3">R13</strain>
    </source>
</reference>